<dbReference type="EMBL" id="JBEDUW010000007">
    <property type="protein sequence ID" value="KAK9914424.1"/>
    <property type="molecule type" value="Genomic_DNA"/>
</dbReference>
<accession>A0AAW1W1N4</accession>
<proteinExistence type="predicted"/>
<feature type="repeat" description="PPR" evidence="2">
    <location>
        <begin position="493"/>
        <end position="527"/>
    </location>
</feature>
<evidence type="ECO:0000256" key="2">
    <source>
        <dbReference type="PROSITE-ProRule" id="PRU00708"/>
    </source>
</evidence>
<protein>
    <recommendedName>
        <fullName evidence="5">Pentatricopeptide repeat-containing protein</fullName>
    </recommendedName>
</protein>
<feature type="repeat" description="PPR" evidence="2">
    <location>
        <begin position="63"/>
        <end position="97"/>
    </location>
</feature>
<keyword evidence="1" id="KW-0677">Repeat</keyword>
<dbReference type="PROSITE" id="PS51375">
    <property type="entry name" value="PPR"/>
    <property type="match status" value="5"/>
</dbReference>
<evidence type="ECO:0000313" key="4">
    <source>
        <dbReference type="Proteomes" id="UP001457282"/>
    </source>
</evidence>
<evidence type="ECO:0000256" key="1">
    <source>
        <dbReference type="ARBA" id="ARBA00022737"/>
    </source>
</evidence>
<dbReference type="Pfam" id="PF13041">
    <property type="entry name" value="PPR_2"/>
    <property type="match status" value="5"/>
</dbReference>
<dbReference type="InterPro" id="IPR011990">
    <property type="entry name" value="TPR-like_helical_dom_sf"/>
</dbReference>
<dbReference type="InterPro" id="IPR046960">
    <property type="entry name" value="PPR_At4g14850-like_plant"/>
</dbReference>
<organism evidence="3 4">
    <name type="scientific">Rubus argutus</name>
    <name type="common">Southern blackberry</name>
    <dbReference type="NCBI Taxonomy" id="59490"/>
    <lineage>
        <taxon>Eukaryota</taxon>
        <taxon>Viridiplantae</taxon>
        <taxon>Streptophyta</taxon>
        <taxon>Embryophyta</taxon>
        <taxon>Tracheophyta</taxon>
        <taxon>Spermatophyta</taxon>
        <taxon>Magnoliopsida</taxon>
        <taxon>eudicotyledons</taxon>
        <taxon>Gunneridae</taxon>
        <taxon>Pentapetalae</taxon>
        <taxon>rosids</taxon>
        <taxon>fabids</taxon>
        <taxon>Rosales</taxon>
        <taxon>Rosaceae</taxon>
        <taxon>Rosoideae</taxon>
        <taxon>Rosoideae incertae sedis</taxon>
        <taxon>Rubus</taxon>
    </lineage>
</organism>
<dbReference type="NCBIfam" id="TIGR00756">
    <property type="entry name" value="PPR"/>
    <property type="match status" value="7"/>
</dbReference>
<dbReference type="Pfam" id="PF20431">
    <property type="entry name" value="E_motif"/>
    <property type="match status" value="1"/>
</dbReference>
<gene>
    <name evidence="3" type="ORF">M0R45_038205</name>
</gene>
<dbReference type="AlphaFoldDB" id="A0AAW1W1N4"/>
<sequence length="729" mass="81963">MLVLKTLKPIRWKQNVKQFSTLYQAAKTECTSIIPTNICINNHCRNGQLDIARKLFDEMPMRTVVSWNTMISGYSKWGRFDEALFLVSAMHHGNVPLNDSTITTTLSVCARSGSLSEGTEVHCLALKSGSEKFELLGSALLYFYANCLKLEDAKRVFDELHGGNELLWSLMLVGYVQCNLMDSAVEWFAKMPKKDVVAWTTLISGYAKSEDGCERALELFSLMRQSGEVVPNEFTLDSIIRACAKLRVLRAGMVIHGLSMKCGLEFDLVASGALIEFYCDCQAVDFATRVYEGMENPCLNTSNSYIWGLVLMDRIEDAQRVFNGLKEKNSVSYNLMIKGYAMRDQVDEAKRLFENMKHRTIISSNTMISVYCRNGEIDKALQIFEETKGERNQVTWNAMMSGYIHIQQHEEALELYVTMCRLSIDRSRSTFAAIFHACSCLGSLQLGQVLHAQLMKTSFESNVYVGTSLIDMYSKCGSITDAETSFNSIASPNVAAWTALINGYAQHGLGSESIFLFEKMLKRGLIPNAATMFVILSACSHSGLVNEGRRLYELMEKNYGINPTLEHYACIVDLLGRSGRLQEAMEFIEEMTIEPDGVIWGALLNACWLWMDIERGEQVAEKMFSLDPKPVSAYVVLSNIYAVLGKFGEKNNARNILRKLKVKKDPGCSWIWLNFQVHQFAVQDNDHPHCNAIYETLEHLTANMNSIVQFGSVYMPTVNSSSINATCSH</sequence>
<dbReference type="GO" id="GO:0003723">
    <property type="term" value="F:RNA binding"/>
    <property type="evidence" value="ECO:0007669"/>
    <property type="project" value="InterPro"/>
</dbReference>
<feature type="repeat" description="PPR" evidence="2">
    <location>
        <begin position="329"/>
        <end position="363"/>
    </location>
</feature>
<dbReference type="PANTHER" id="PTHR47926:SF347">
    <property type="entry name" value="PENTATRICOPEPTIDE REPEAT-CONTAINING PROTEIN"/>
    <property type="match status" value="1"/>
</dbReference>
<feature type="repeat" description="PPR" evidence="2">
    <location>
        <begin position="195"/>
        <end position="230"/>
    </location>
</feature>
<evidence type="ECO:0008006" key="5">
    <source>
        <dbReference type="Google" id="ProtNLM"/>
    </source>
</evidence>
<name>A0AAW1W1N4_RUBAR</name>
<feature type="repeat" description="PPR" evidence="2">
    <location>
        <begin position="392"/>
        <end position="426"/>
    </location>
</feature>
<reference evidence="3 4" key="1">
    <citation type="journal article" date="2023" name="G3 (Bethesda)">
        <title>A chromosome-length genome assembly and annotation of blackberry (Rubus argutus, cv. 'Hillquist').</title>
        <authorList>
            <person name="Bruna T."/>
            <person name="Aryal R."/>
            <person name="Dudchenko O."/>
            <person name="Sargent D.J."/>
            <person name="Mead D."/>
            <person name="Buti M."/>
            <person name="Cavallini A."/>
            <person name="Hytonen T."/>
            <person name="Andres J."/>
            <person name="Pham M."/>
            <person name="Weisz D."/>
            <person name="Mascagni F."/>
            <person name="Usai G."/>
            <person name="Natali L."/>
            <person name="Bassil N."/>
            <person name="Fernandez G.E."/>
            <person name="Lomsadze A."/>
            <person name="Armour M."/>
            <person name="Olukolu B."/>
            <person name="Poorten T."/>
            <person name="Britton C."/>
            <person name="Davik J."/>
            <person name="Ashrafi H."/>
            <person name="Aiden E.L."/>
            <person name="Borodovsky M."/>
            <person name="Worthington M."/>
        </authorList>
    </citation>
    <scope>NUCLEOTIDE SEQUENCE [LARGE SCALE GENOMIC DNA]</scope>
    <source>
        <strain evidence="3">PI 553951</strain>
    </source>
</reference>
<evidence type="ECO:0000313" key="3">
    <source>
        <dbReference type="EMBL" id="KAK9914424.1"/>
    </source>
</evidence>
<dbReference type="InterPro" id="IPR046848">
    <property type="entry name" value="E_motif"/>
</dbReference>
<dbReference type="PANTHER" id="PTHR47926">
    <property type="entry name" value="PENTATRICOPEPTIDE REPEAT-CONTAINING PROTEIN"/>
    <property type="match status" value="1"/>
</dbReference>
<dbReference type="FunFam" id="1.25.40.10:FF:001093">
    <property type="entry name" value="Pentatricopeptide repeat-containing protein At2g34400"/>
    <property type="match status" value="1"/>
</dbReference>
<dbReference type="Pfam" id="PF01535">
    <property type="entry name" value="PPR"/>
    <property type="match status" value="3"/>
</dbReference>
<comment type="caution">
    <text evidence="3">The sequence shown here is derived from an EMBL/GenBank/DDBJ whole genome shotgun (WGS) entry which is preliminary data.</text>
</comment>
<dbReference type="InterPro" id="IPR002885">
    <property type="entry name" value="PPR_rpt"/>
</dbReference>
<keyword evidence="4" id="KW-1185">Reference proteome</keyword>
<dbReference type="Proteomes" id="UP001457282">
    <property type="component" value="Unassembled WGS sequence"/>
</dbReference>
<dbReference type="Gene3D" id="1.25.40.10">
    <property type="entry name" value="Tetratricopeptide repeat domain"/>
    <property type="match status" value="6"/>
</dbReference>
<dbReference type="SUPFAM" id="SSF48452">
    <property type="entry name" value="TPR-like"/>
    <property type="match status" value="1"/>
</dbReference>
<dbReference type="GO" id="GO:0009451">
    <property type="term" value="P:RNA modification"/>
    <property type="evidence" value="ECO:0007669"/>
    <property type="project" value="InterPro"/>
</dbReference>